<dbReference type="EMBL" id="CP064936">
    <property type="protein sequence ID" value="QQA00076.1"/>
    <property type="molecule type" value="Genomic_DNA"/>
</dbReference>
<reference evidence="3 4" key="1">
    <citation type="submission" date="2020-11" db="EMBL/GenBank/DDBJ databases">
        <title>Treponema Peruensis nv. sp., first commensal Treponema isolated from human feces.</title>
        <authorList>
            <person name="Belkhou C."/>
            <person name="Raes J."/>
        </authorList>
    </citation>
    <scope>NUCLEOTIDE SEQUENCE [LARGE SCALE GENOMIC DNA]</scope>
    <source>
        <strain evidence="3 4">RCC2812</strain>
    </source>
</reference>
<sequence length="118" mass="13379">MNQKPLAFIFMHAGFLIYSFYTVLGKLAAQYNFLSFRWCVFYVALILILFIYAVIWQQVLKHIKLSVATANKAATIVWGMLWSALFFNETITQKKILGALVILGGIILLSTSKDVPND</sequence>
<organism evidence="3 4">
    <name type="scientific">Treponema peruense</name>
    <dbReference type="NCBI Taxonomy" id="2787628"/>
    <lineage>
        <taxon>Bacteria</taxon>
        <taxon>Pseudomonadati</taxon>
        <taxon>Spirochaetota</taxon>
        <taxon>Spirochaetia</taxon>
        <taxon>Spirochaetales</taxon>
        <taxon>Treponemataceae</taxon>
        <taxon>Treponema</taxon>
    </lineage>
</organism>
<feature type="transmembrane region" description="Helical" evidence="1">
    <location>
        <begin position="36"/>
        <end position="55"/>
    </location>
</feature>
<keyword evidence="4" id="KW-1185">Reference proteome</keyword>
<keyword evidence="1" id="KW-0472">Membrane</keyword>
<evidence type="ECO:0000259" key="2">
    <source>
        <dbReference type="Pfam" id="PF00892"/>
    </source>
</evidence>
<dbReference type="AlphaFoldDB" id="A0A7T3RBK9"/>
<dbReference type="SUPFAM" id="SSF103481">
    <property type="entry name" value="Multidrug resistance efflux transporter EmrE"/>
    <property type="match status" value="1"/>
</dbReference>
<feature type="transmembrane region" description="Helical" evidence="1">
    <location>
        <begin position="6"/>
        <end position="24"/>
    </location>
</feature>
<dbReference type="Pfam" id="PF00892">
    <property type="entry name" value="EamA"/>
    <property type="match status" value="1"/>
</dbReference>
<dbReference type="RefSeq" id="WP_177528303.1">
    <property type="nucleotide sequence ID" value="NZ_CBCSHE010000001.1"/>
</dbReference>
<feature type="transmembrane region" description="Helical" evidence="1">
    <location>
        <begin position="67"/>
        <end position="87"/>
    </location>
</feature>
<gene>
    <name evidence="3" type="ORF">IWA51_07245</name>
</gene>
<feature type="transmembrane region" description="Helical" evidence="1">
    <location>
        <begin position="96"/>
        <end position="112"/>
    </location>
</feature>
<evidence type="ECO:0000256" key="1">
    <source>
        <dbReference type="SAM" id="Phobius"/>
    </source>
</evidence>
<protein>
    <submittedName>
        <fullName evidence="3">EamA family transporter</fullName>
    </submittedName>
</protein>
<dbReference type="InterPro" id="IPR037185">
    <property type="entry name" value="EmrE-like"/>
</dbReference>
<dbReference type="InterPro" id="IPR000620">
    <property type="entry name" value="EamA_dom"/>
</dbReference>
<dbReference type="KEGG" id="tper:IWA51_07245"/>
<keyword evidence="1" id="KW-1133">Transmembrane helix</keyword>
<evidence type="ECO:0000313" key="4">
    <source>
        <dbReference type="Proteomes" id="UP000595224"/>
    </source>
</evidence>
<dbReference type="Proteomes" id="UP000595224">
    <property type="component" value="Chromosome"/>
</dbReference>
<keyword evidence="1" id="KW-0812">Transmembrane</keyword>
<name>A0A7T3RBK9_9SPIR</name>
<evidence type="ECO:0000313" key="3">
    <source>
        <dbReference type="EMBL" id="QQA00076.1"/>
    </source>
</evidence>
<dbReference type="Gene3D" id="1.10.3730.20">
    <property type="match status" value="1"/>
</dbReference>
<proteinExistence type="predicted"/>
<feature type="domain" description="EamA" evidence="2">
    <location>
        <begin position="11"/>
        <end position="111"/>
    </location>
</feature>
<accession>A0A7T3RBK9</accession>
<dbReference type="GO" id="GO:0016020">
    <property type="term" value="C:membrane"/>
    <property type="evidence" value="ECO:0007669"/>
    <property type="project" value="InterPro"/>
</dbReference>